<accession>A0ABY2NTC7</accession>
<name>A0ABY2NTC7_9LEPT</name>
<evidence type="ECO:0000313" key="2">
    <source>
        <dbReference type="Proteomes" id="UP000298112"/>
    </source>
</evidence>
<comment type="caution">
    <text evidence="1">The sequence shown here is derived from an EMBL/GenBank/DDBJ whole genome shotgun (WGS) entry which is preliminary data.</text>
</comment>
<sequence>MKVTILIYPRFGFLKIHSPWIYLGSNVQKYQTIQSGSEWKPIFLSENIQKQKRILLPKILKFIKELGFLNGNSLSWEMTQLAGRNNLESPFFLSVVQISAIIHYILNKTSETKEELIVICEDPFLAKALKGSLKKYGVIVHFPLFTYFSRKWLEIFYSIAYFFFQLVKQAKIQYQYAKQAKLTRNKKKDFSNDEELLLFHLCLTEKNILSEKKLTCNYFTTLLDYLESKGKNVVRIPWLFSVRQIPRAVVFSKLRESGVWIPEDYLNLFDYISSFTRSIFSSFSLVNKIPFGEVEVSALLDREFWLHFRSSPNLNSFYKYYGALEKSFPLAKKVRSYDHFENMPFEKVIPTFFRSRRNLDFLQIGYHHSLVSDDFLGYHLYEGEEHYIHFPDFIITNGPLDKNRYKIKPIGEDRIISGPSLRQKFVELEDIKDRKNQLAILLSMDIGASIEILTIFLELDSFLSERGIQVILRAHPLLPFEVIKKKLVSHSLPSHWKISNRDLYDDLLECKFAAVMGSASIIDAVLAGCVPIPISRLLDFDWNGLDFLSDKHKILNSVSGENLKDHLQYLFSLKHNEVVSEIKSVVGSLLQGINSDENQMKDKFLI</sequence>
<evidence type="ECO:0000313" key="1">
    <source>
        <dbReference type="EMBL" id="TGM60674.1"/>
    </source>
</evidence>
<dbReference type="Proteomes" id="UP000298112">
    <property type="component" value="Unassembled WGS sequence"/>
</dbReference>
<proteinExistence type="predicted"/>
<organism evidence="1 2">
    <name type="scientific">Leptospira vanthielii</name>
    <dbReference type="NCBI Taxonomy" id="293085"/>
    <lineage>
        <taxon>Bacteria</taxon>
        <taxon>Pseudomonadati</taxon>
        <taxon>Spirochaetota</taxon>
        <taxon>Spirochaetia</taxon>
        <taxon>Leptospirales</taxon>
        <taxon>Leptospiraceae</taxon>
        <taxon>Leptospira</taxon>
    </lineage>
</organism>
<reference evidence="2" key="1">
    <citation type="journal article" date="2019" name="PLoS Negl. Trop. Dis.">
        <title>Revisiting the worldwide diversity of Leptospira species in the environment.</title>
        <authorList>
            <person name="Vincent A.T."/>
            <person name="Schiettekatte O."/>
            <person name="Bourhy P."/>
            <person name="Veyrier F.J."/>
            <person name="Picardeau M."/>
        </authorList>
    </citation>
    <scope>NUCLEOTIDE SEQUENCE [LARGE SCALE GENOMIC DNA]</scope>
    <source>
        <strain evidence="2">201601955</strain>
    </source>
</reference>
<gene>
    <name evidence="1" type="ORF">EHQ95_02010</name>
</gene>
<protein>
    <submittedName>
        <fullName evidence="1">Uncharacterized protein</fullName>
    </submittedName>
</protein>
<dbReference type="RefSeq" id="WP_135656773.1">
    <property type="nucleotide sequence ID" value="NZ_RQHF01000008.1"/>
</dbReference>
<dbReference type="EMBL" id="RQHF01000008">
    <property type="protein sequence ID" value="TGM60674.1"/>
    <property type="molecule type" value="Genomic_DNA"/>
</dbReference>
<keyword evidence="2" id="KW-1185">Reference proteome</keyword>